<dbReference type="Pfam" id="PF01202">
    <property type="entry name" value="SKI"/>
    <property type="match status" value="1"/>
</dbReference>
<evidence type="ECO:0000313" key="4">
    <source>
        <dbReference type="Proteomes" id="UP000247005"/>
    </source>
</evidence>
<organism evidence="2 4">
    <name type="scientific">Superficieibacter electus</name>
    <dbReference type="NCBI Taxonomy" id="2022662"/>
    <lineage>
        <taxon>Bacteria</taxon>
        <taxon>Pseudomonadati</taxon>
        <taxon>Pseudomonadota</taxon>
        <taxon>Gammaproteobacteria</taxon>
        <taxon>Enterobacterales</taxon>
        <taxon>Enterobacteriaceae</taxon>
        <taxon>Superficieibacter</taxon>
    </lineage>
</organism>
<keyword evidence="2" id="KW-0418">Kinase</keyword>
<dbReference type="OrthoDB" id="9003057at2"/>
<protein>
    <submittedName>
        <fullName evidence="2">Shikimate kinase</fullName>
    </submittedName>
</protein>
<proteinExistence type="predicted"/>
<dbReference type="EMBL" id="PQGD01000012">
    <property type="protein sequence ID" value="POP47425.1"/>
    <property type="molecule type" value="Genomic_DNA"/>
</dbReference>
<dbReference type="Proteomes" id="UP000237073">
    <property type="component" value="Unassembled WGS sequence"/>
</dbReference>
<accession>A0A2P5GMW6</accession>
<dbReference type="RefSeq" id="WP_103676343.1">
    <property type="nucleotide sequence ID" value="NZ_PQGD01000012.1"/>
</dbReference>
<dbReference type="SUPFAM" id="SSF52540">
    <property type="entry name" value="P-loop containing nucleoside triphosphate hydrolases"/>
    <property type="match status" value="1"/>
</dbReference>
<dbReference type="InterPro" id="IPR031322">
    <property type="entry name" value="Shikimate/glucono_kinase"/>
</dbReference>
<reference evidence="3 4" key="1">
    <citation type="submission" date="2018-01" db="EMBL/GenBank/DDBJ databases">
        <title>Superficieibacter electus gen. nov., sp. nov., an extended-spectrum beta-lactamase possessing member of the Enterobacteriaceae family, isolated from intensive care unit surfaces.</title>
        <authorList>
            <person name="Potter R.F."/>
            <person name="D'Souza A.W."/>
        </authorList>
    </citation>
    <scope>NUCLEOTIDE SEQUENCE [LARGE SCALE GENOMIC DNA]</scope>
    <source>
        <strain evidence="2 4">BP-1</strain>
        <strain evidence="1 3">BP-2</strain>
    </source>
</reference>
<sequence>MADHIFLIGPGGAGKSTVGKFLSDRIGYIMLDLDSEFCERIANIREYIKSCGYESYLEQNSALLNKLLLEYTEHNVLFILSSGFLSTDIRPDIVENNKKVVSENGFSVLLMPSQDYDEALKCIVDRQLQRGFSLVREKEEEKFSQRFNEYIETGNLKIFSMEKPECIAVKIANELNKRPD</sequence>
<evidence type="ECO:0000313" key="2">
    <source>
        <dbReference type="EMBL" id="POP47425.1"/>
    </source>
</evidence>
<dbReference type="InterPro" id="IPR027417">
    <property type="entry name" value="P-loop_NTPase"/>
</dbReference>
<dbReference type="AlphaFoldDB" id="A0A2P5GMW6"/>
<dbReference type="EMBL" id="PQGE01000009">
    <property type="protein sequence ID" value="POP44686.1"/>
    <property type="molecule type" value="Genomic_DNA"/>
</dbReference>
<keyword evidence="2" id="KW-0808">Transferase</keyword>
<gene>
    <name evidence="2" type="ORF">CHU32_15605</name>
    <name evidence="1" type="ORF">CHU33_12160</name>
</gene>
<keyword evidence="3" id="KW-1185">Reference proteome</keyword>
<evidence type="ECO:0000313" key="3">
    <source>
        <dbReference type="Proteomes" id="UP000237073"/>
    </source>
</evidence>
<dbReference type="Gene3D" id="3.40.50.300">
    <property type="entry name" value="P-loop containing nucleotide triphosphate hydrolases"/>
    <property type="match status" value="1"/>
</dbReference>
<name>A0A2P5GMW6_9ENTR</name>
<comment type="caution">
    <text evidence="2">The sequence shown here is derived from an EMBL/GenBank/DDBJ whole genome shotgun (WGS) entry which is preliminary data.</text>
</comment>
<dbReference type="GO" id="GO:0016301">
    <property type="term" value="F:kinase activity"/>
    <property type="evidence" value="ECO:0007669"/>
    <property type="project" value="UniProtKB-KW"/>
</dbReference>
<evidence type="ECO:0000313" key="1">
    <source>
        <dbReference type="EMBL" id="POP44686.1"/>
    </source>
</evidence>
<dbReference type="Proteomes" id="UP000247005">
    <property type="component" value="Unassembled WGS sequence"/>
</dbReference>